<dbReference type="OrthoDB" id="4174719at2"/>
<evidence type="ECO:0000256" key="3">
    <source>
        <dbReference type="ARBA" id="ARBA00048782"/>
    </source>
</evidence>
<dbReference type="AlphaFoldDB" id="A0A1B7XFM3"/>
<organism evidence="7 8">
    <name type="scientific">Halodesulfovibrio spirochaetisodalis</name>
    <dbReference type="NCBI Taxonomy" id="1560234"/>
    <lineage>
        <taxon>Bacteria</taxon>
        <taxon>Pseudomonadati</taxon>
        <taxon>Thermodesulfobacteriota</taxon>
        <taxon>Desulfovibrionia</taxon>
        <taxon>Desulfovibrionales</taxon>
        <taxon>Desulfovibrionaceae</taxon>
        <taxon>Halodesulfovibrio</taxon>
    </lineage>
</organism>
<dbReference type="PANTHER" id="PTHR43774:SF1">
    <property type="entry name" value="PEPTIDE METHIONINE SULFOXIDE REDUCTASE MSRA 2"/>
    <property type="match status" value="1"/>
</dbReference>
<comment type="catalytic activity">
    <reaction evidence="3 4">
        <text>[thioredoxin]-disulfide + L-methionine + H2O = L-methionine (S)-S-oxide + [thioredoxin]-dithiol</text>
        <dbReference type="Rhea" id="RHEA:19993"/>
        <dbReference type="Rhea" id="RHEA-COMP:10698"/>
        <dbReference type="Rhea" id="RHEA-COMP:10700"/>
        <dbReference type="ChEBI" id="CHEBI:15377"/>
        <dbReference type="ChEBI" id="CHEBI:29950"/>
        <dbReference type="ChEBI" id="CHEBI:50058"/>
        <dbReference type="ChEBI" id="CHEBI:57844"/>
        <dbReference type="ChEBI" id="CHEBI:58772"/>
        <dbReference type="EC" id="1.8.4.11"/>
    </reaction>
</comment>
<dbReference type="STRING" id="1560234.SP90_06310"/>
<feature type="active site" evidence="4">
    <location>
        <position position="38"/>
    </location>
</feature>
<dbReference type="PANTHER" id="PTHR43774">
    <property type="entry name" value="PEPTIDE METHIONINE SULFOXIDE REDUCTASE"/>
    <property type="match status" value="1"/>
</dbReference>
<dbReference type="PATRIC" id="fig|1560234.3.peg.3237"/>
<feature type="domain" description="Peptide methionine sulphoxide reductase MsrA" evidence="6">
    <location>
        <begin position="31"/>
        <end position="180"/>
    </location>
</feature>
<comment type="catalytic activity">
    <reaction evidence="2 4">
        <text>L-methionyl-[protein] + [thioredoxin]-disulfide + H2O = L-methionyl-(S)-S-oxide-[protein] + [thioredoxin]-dithiol</text>
        <dbReference type="Rhea" id="RHEA:14217"/>
        <dbReference type="Rhea" id="RHEA-COMP:10698"/>
        <dbReference type="Rhea" id="RHEA-COMP:10700"/>
        <dbReference type="Rhea" id="RHEA-COMP:12313"/>
        <dbReference type="Rhea" id="RHEA-COMP:12315"/>
        <dbReference type="ChEBI" id="CHEBI:15377"/>
        <dbReference type="ChEBI" id="CHEBI:16044"/>
        <dbReference type="ChEBI" id="CHEBI:29950"/>
        <dbReference type="ChEBI" id="CHEBI:44120"/>
        <dbReference type="ChEBI" id="CHEBI:50058"/>
        <dbReference type="EC" id="1.8.4.11"/>
    </reaction>
</comment>
<dbReference type="GO" id="GO:0008113">
    <property type="term" value="F:peptide-methionine (S)-S-oxide reductase activity"/>
    <property type="evidence" value="ECO:0007669"/>
    <property type="project" value="UniProtKB-UniRule"/>
</dbReference>
<protein>
    <recommendedName>
        <fullName evidence="4">Peptide methionine sulfoxide reductase MsrA</fullName>
        <shortName evidence="4">Protein-methionine-S-oxide reductase</shortName>
        <ecNumber evidence="4">1.8.4.11</ecNumber>
    </recommendedName>
    <alternativeName>
        <fullName evidence="4">Peptide-methionine (S)-S-oxide reductase</fullName>
        <shortName evidence="4">Peptide Met(O) reductase</shortName>
    </alternativeName>
</protein>
<evidence type="ECO:0000256" key="5">
    <source>
        <dbReference type="SAM" id="SignalP"/>
    </source>
</evidence>
<evidence type="ECO:0000256" key="1">
    <source>
        <dbReference type="ARBA" id="ARBA00023002"/>
    </source>
</evidence>
<comment type="similarity">
    <text evidence="4">Belongs to the MsrA Met sulfoxide reductase family.</text>
</comment>
<name>A0A1B7XFM3_9BACT</name>
<dbReference type="EMBL" id="JXMS01000008">
    <property type="protein sequence ID" value="OBQ54073.1"/>
    <property type="molecule type" value="Genomic_DNA"/>
</dbReference>
<accession>A0A1B7XFM3</accession>
<feature type="chain" id="PRO_5008600600" description="Peptide methionine sulfoxide reductase MsrA" evidence="5">
    <location>
        <begin position="27"/>
        <end position="202"/>
    </location>
</feature>
<evidence type="ECO:0000259" key="6">
    <source>
        <dbReference type="Pfam" id="PF01625"/>
    </source>
</evidence>
<comment type="caution">
    <text evidence="7">The sequence shown here is derived from an EMBL/GenBank/DDBJ whole genome shotgun (WGS) entry which is preliminary data.</text>
</comment>
<dbReference type="HAMAP" id="MF_01401">
    <property type="entry name" value="MsrA"/>
    <property type="match status" value="1"/>
</dbReference>
<sequence>MFRYKPSILTLLLAGVLLNFSTQASAAPQATAIFAGGCFWCMQPAFDKVPGVTKTIVGYTGGTTQNPTYEQVSTGTTGHFEAIKVIYDPKKVSYEKLLDVYWHNIDPFDTNGQFCDIGSTYRSAIFYENSAQEMLADSTKNDVEKRFKRSVATKVLKAGAFWPAEDYHQDYYMKNPVRYKFYRYRCGRDARLKNVWGDEYKH</sequence>
<reference evidence="7 8" key="1">
    <citation type="submission" date="2015-01" db="EMBL/GenBank/DDBJ databases">
        <title>Desulfovibrio sp. JC271 draft genome sequence.</title>
        <authorList>
            <person name="Shivani Y."/>
            <person name="Subhash Y."/>
            <person name="Sasikala C."/>
            <person name="Ramana C.V."/>
        </authorList>
    </citation>
    <scope>NUCLEOTIDE SEQUENCE [LARGE SCALE GENOMIC DNA]</scope>
    <source>
        <strain evidence="7 8">JC271</strain>
    </source>
</reference>
<dbReference type="Gene3D" id="3.30.1060.10">
    <property type="entry name" value="Peptide methionine sulphoxide reductase MsrA"/>
    <property type="match status" value="1"/>
</dbReference>
<proteinExistence type="inferred from homology"/>
<evidence type="ECO:0000256" key="2">
    <source>
        <dbReference type="ARBA" id="ARBA00047806"/>
    </source>
</evidence>
<dbReference type="InterPro" id="IPR036509">
    <property type="entry name" value="Met_Sox_Rdtase_MsrA_sf"/>
</dbReference>
<evidence type="ECO:0000313" key="8">
    <source>
        <dbReference type="Proteomes" id="UP000091979"/>
    </source>
</evidence>
<keyword evidence="1 4" id="KW-0560">Oxidoreductase</keyword>
<gene>
    <name evidence="4" type="primary">msrA</name>
    <name evidence="7" type="ORF">SP90_06310</name>
</gene>
<dbReference type="SUPFAM" id="SSF55068">
    <property type="entry name" value="Peptide methionine sulfoxide reductase"/>
    <property type="match status" value="1"/>
</dbReference>
<dbReference type="InterPro" id="IPR002569">
    <property type="entry name" value="Met_Sox_Rdtase_MsrA_dom"/>
</dbReference>
<dbReference type="GO" id="GO:0033744">
    <property type="term" value="F:L-methionine:thioredoxin-disulfide S-oxidoreductase activity"/>
    <property type="evidence" value="ECO:0007669"/>
    <property type="project" value="RHEA"/>
</dbReference>
<keyword evidence="5" id="KW-0732">Signal</keyword>
<dbReference type="Pfam" id="PF01625">
    <property type="entry name" value="PMSR"/>
    <property type="match status" value="1"/>
</dbReference>
<evidence type="ECO:0000256" key="4">
    <source>
        <dbReference type="HAMAP-Rule" id="MF_01401"/>
    </source>
</evidence>
<keyword evidence="8" id="KW-1185">Reference proteome</keyword>
<dbReference type="RefSeq" id="WP_066853702.1">
    <property type="nucleotide sequence ID" value="NZ_JXMS01000008.1"/>
</dbReference>
<dbReference type="NCBIfam" id="TIGR00401">
    <property type="entry name" value="msrA"/>
    <property type="match status" value="1"/>
</dbReference>
<dbReference type="EC" id="1.8.4.11" evidence="4"/>
<dbReference type="Proteomes" id="UP000091979">
    <property type="component" value="Unassembled WGS sequence"/>
</dbReference>
<evidence type="ECO:0000313" key="7">
    <source>
        <dbReference type="EMBL" id="OBQ54073.1"/>
    </source>
</evidence>
<feature type="signal peptide" evidence="5">
    <location>
        <begin position="1"/>
        <end position="26"/>
    </location>
</feature>
<comment type="function">
    <text evidence="4">Has an important function as a repair enzyme for proteins that have been inactivated by oxidation. Catalyzes the reversible oxidation-reduction of methionine sulfoxide in proteins to methionine.</text>
</comment>